<reference evidence="6" key="2">
    <citation type="submission" date="2021-01" db="UniProtKB">
        <authorList>
            <consortium name="EnsemblMetazoa"/>
        </authorList>
    </citation>
    <scope>IDENTIFICATION</scope>
</reference>
<dbReference type="GO" id="GO:0004741">
    <property type="term" value="F:[pyruvate dehydrogenase (acetyl-transferring)]-phosphatase activity"/>
    <property type="evidence" value="ECO:0000318"/>
    <property type="project" value="GO_Central"/>
</dbReference>
<dbReference type="RefSeq" id="XP_030831322.1">
    <property type="nucleotide sequence ID" value="XM_030975462.1"/>
</dbReference>
<dbReference type="FunCoup" id="A0A7M7N4Z9">
    <property type="interactions" value="1578"/>
</dbReference>
<dbReference type="InterPro" id="IPR000222">
    <property type="entry name" value="PP2C_BS"/>
</dbReference>
<dbReference type="GO" id="GO:0046872">
    <property type="term" value="F:metal ion binding"/>
    <property type="evidence" value="ECO:0007669"/>
    <property type="project" value="UniProtKB-KW"/>
</dbReference>
<evidence type="ECO:0000313" key="7">
    <source>
        <dbReference type="Proteomes" id="UP000007110"/>
    </source>
</evidence>
<dbReference type="Proteomes" id="UP000007110">
    <property type="component" value="Unassembled WGS sequence"/>
</dbReference>
<accession>A0A7M7N4Z9</accession>
<keyword evidence="7" id="KW-1185">Reference proteome</keyword>
<dbReference type="Gene3D" id="3.60.40.10">
    <property type="entry name" value="PPM-type phosphatase domain"/>
    <property type="match status" value="1"/>
</dbReference>
<dbReference type="PANTHER" id="PTHR13832">
    <property type="entry name" value="PROTEIN PHOSPHATASE 2C"/>
    <property type="match status" value="1"/>
</dbReference>
<evidence type="ECO:0000259" key="5">
    <source>
        <dbReference type="PROSITE" id="PS51746"/>
    </source>
</evidence>
<dbReference type="KEGG" id="spu:584018"/>
<dbReference type="OMA" id="DHNAWNP"/>
<keyword evidence="2 4" id="KW-0378">Hydrolase</keyword>
<keyword evidence="3 4" id="KW-0904">Protein phosphatase</keyword>
<dbReference type="InParanoid" id="A0A7M7N4Z9"/>
<dbReference type="PANTHER" id="PTHR13832:SF792">
    <property type="entry name" value="GM14286P"/>
    <property type="match status" value="1"/>
</dbReference>
<dbReference type="Pfam" id="PF00481">
    <property type="entry name" value="PP2C"/>
    <property type="match status" value="1"/>
</dbReference>
<evidence type="ECO:0000256" key="4">
    <source>
        <dbReference type="RuleBase" id="RU003465"/>
    </source>
</evidence>
<comment type="similarity">
    <text evidence="4">Belongs to the PP2C family.</text>
</comment>
<dbReference type="EnsemblMetazoa" id="XM_030975462">
    <property type="protein sequence ID" value="XP_030831322"/>
    <property type="gene ID" value="LOC584018"/>
</dbReference>
<dbReference type="FunFam" id="3.60.40.10:FF:000069">
    <property type="entry name" value="Pyruvate dehydrogenase"/>
    <property type="match status" value="1"/>
</dbReference>
<sequence length="507" mass="57194">MAHFPFSTILVNQNVRLSLRSNIVRNCRQIHFMRSRPISCILKEKKKRYAVLTEERFTCRRIVTSSQSRYPWRMNPVLTPEQTSEALQQNEVSVHFDEESSPQAVQRYDSNQLFSNKPGEDRRAIAECMFTNGVLFGVFDGHGGTACAQAISERLFNYIVAETLPFQTLPKALARLQSGEMNDLVKWHRHPNEYKLQATADLYKESLIKYVQANLSVDVLDDDDTADVLKTAFDRLDNDFSTEAMRATTEPLGIEPVLTAVTGSCACVAYVNDQDLYVANVGDCRAVLGRSKGYGAWESIPLTVDHNVQNLDEVNRIKGGHPSHESTTVIKNGRLLGELMPLRAFGNIRFKWTAEMQRTLMRTFIGYLPPKSFHTPPYLITTPEVTHHRLTSNDKFLILASDGLWDMLSSDKAVQLVGEHMKSMKASSSYGVQEGAALKDVMKDLKERMDILKSLDTNSATHLIRYSLCGVGNDFDLNKLAEVLSLPDAIARQHRDDMTVTVIYFDS</sequence>
<feature type="domain" description="PPM-type phosphatase" evidence="5">
    <location>
        <begin position="105"/>
        <end position="505"/>
    </location>
</feature>
<proteinExistence type="inferred from homology"/>
<keyword evidence="1" id="KW-0479">Metal-binding</keyword>
<dbReference type="OrthoDB" id="420076at2759"/>
<dbReference type="SUPFAM" id="SSF81606">
    <property type="entry name" value="PP2C-like"/>
    <property type="match status" value="1"/>
</dbReference>
<dbReference type="CDD" id="cd00143">
    <property type="entry name" value="PP2Cc"/>
    <property type="match status" value="1"/>
</dbReference>
<reference evidence="7" key="1">
    <citation type="submission" date="2015-02" db="EMBL/GenBank/DDBJ databases">
        <title>Genome sequencing for Strongylocentrotus purpuratus.</title>
        <authorList>
            <person name="Murali S."/>
            <person name="Liu Y."/>
            <person name="Vee V."/>
            <person name="English A."/>
            <person name="Wang M."/>
            <person name="Skinner E."/>
            <person name="Han Y."/>
            <person name="Muzny D.M."/>
            <person name="Worley K.C."/>
            <person name="Gibbs R.A."/>
        </authorList>
    </citation>
    <scope>NUCLEOTIDE SEQUENCE</scope>
</reference>
<evidence type="ECO:0000256" key="3">
    <source>
        <dbReference type="ARBA" id="ARBA00022912"/>
    </source>
</evidence>
<dbReference type="InterPro" id="IPR001932">
    <property type="entry name" value="PPM-type_phosphatase-like_dom"/>
</dbReference>
<name>A0A7M7N4Z9_STRPU</name>
<evidence type="ECO:0000256" key="2">
    <source>
        <dbReference type="ARBA" id="ARBA00022801"/>
    </source>
</evidence>
<protein>
    <recommendedName>
        <fullName evidence="5">PPM-type phosphatase domain-containing protein</fullName>
    </recommendedName>
</protein>
<dbReference type="InterPro" id="IPR036457">
    <property type="entry name" value="PPM-type-like_dom_sf"/>
</dbReference>
<dbReference type="SMART" id="SM00332">
    <property type="entry name" value="PP2Cc"/>
    <property type="match status" value="1"/>
</dbReference>
<evidence type="ECO:0000256" key="1">
    <source>
        <dbReference type="ARBA" id="ARBA00022723"/>
    </source>
</evidence>
<dbReference type="AlphaFoldDB" id="A0A7M7N4Z9"/>
<dbReference type="GO" id="GO:0005739">
    <property type="term" value="C:mitochondrion"/>
    <property type="evidence" value="ECO:0000318"/>
    <property type="project" value="GO_Central"/>
</dbReference>
<dbReference type="PROSITE" id="PS01032">
    <property type="entry name" value="PPM_1"/>
    <property type="match status" value="1"/>
</dbReference>
<organism evidence="6 7">
    <name type="scientific">Strongylocentrotus purpuratus</name>
    <name type="common">Purple sea urchin</name>
    <dbReference type="NCBI Taxonomy" id="7668"/>
    <lineage>
        <taxon>Eukaryota</taxon>
        <taxon>Metazoa</taxon>
        <taxon>Echinodermata</taxon>
        <taxon>Eleutherozoa</taxon>
        <taxon>Echinozoa</taxon>
        <taxon>Echinoidea</taxon>
        <taxon>Euechinoidea</taxon>
        <taxon>Echinacea</taxon>
        <taxon>Camarodonta</taxon>
        <taxon>Echinidea</taxon>
        <taxon>Strongylocentrotidae</taxon>
        <taxon>Strongylocentrotus</taxon>
    </lineage>
</organism>
<dbReference type="PROSITE" id="PS51746">
    <property type="entry name" value="PPM_2"/>
    <property type="match status" value="1"/>
</dbReference>
<evidence type="ECO:0000313" key="6">
    <source>
        <dbReference type="EnsemblMetazoa" id="XP_030831322"/>
    </source>
</evidence>
<dbReference type="GeneID" id="584018"/>
<dbReference type="InterPro" id="IPR015655">
    <property type="entry name" value="PP2C"/>
</dbReference>